<dbReference type="Pfam" id="PF00078">
    <property type="entry name" value="RVT_1"/>
    <property type="match status" value="1"/>
</dbReference>
<dbReference type="AlphaFoldDB" id="A0A6S7GFJ8"/>
<accession>A0A6S7GFJ8</accession>
<organism evidence="1 2">
    <name type="scientific">Paramuricea clavata</name>
    <name type="common">Red gorgonian</name>
    <name type="synonym">Violescent sea-whip</name>
    <dbReference type="NCBI Taxonomy" id="317549"/>
    <lineage>
        <taxon>Eukaryota</taxon>
        <taxon>Metazoa</taxon>
        <taxon>Cnidaria</taxon>
        <taxon>Anthozoa</taxon>
        <taxon>Octocorallia</taxon>
        <taxon>Malacalcyonacea</taxon>
        <taxon>Plexauridae</taxon>
        <taxon>Paramuricea</taxon>
    </lineage>
</organism>
<sequence>MANSSNFVSSTKFRQNIPKIWNAKEICNHIASSNLGYDSKRVKWIGTFDILQKFVECELKLDGKWSSPGGCSKKFTCYNLDISITWYPKKLNTLVFHGEESSGLVDALINVCAEAISKDDGLSNNVCVSAKHSSIATINSAVDEPEQMSNHCIKDFELTDNHQKVNHLFPKQSALKATLDNSCLIVQPASCNRTNNILDNKGEINKVKLMEHNINNDKISKAKVSQSYSRRNHNYPPYCEPLSLKSLGNLPLIEISKPFITQKKETFLENPSNILNDNTTELSGASPALASCSKSGMVGAFKSCSPADGKVNSKENERESHENYSSIPVELLVQKIPVKITHRVSNFQRKINAKPRQLRTLQHCPEHIQMENQSFPVPKSLFINNIICNLKKTKNRVQVSVALEADLCATDIDIRVVSETHLNNKIPDSVVAMASYNLYRTDRDYNADTRKNGGIAVYLRQNLEEIRVIRETEFEMISIILTLPTGHKMLVIGAYHPPRFSYDETDFLNRIVEVVDDFLDINPNGLVLFGGDINHLNVSQLSTMSGMLPLVDFPTRGQAILDNCFTNRPELFNKAYPLHIQMKTDHLGVIIPAGIKLKPIRTKISFRDYRAQNKVKFQKKLAEKSWSEVMSLETVEEATKVLENTIHNMIDQCFPKKTVTLSTRDPPWMSPLLKYLIRKRSKAKSRRKLSIAAELTERISGIISHNRTKMAKSECTGTSQWWKNVDFLSHRRNRTHIILDNEFKENLNDYFGELCWDRDYEQPTLMEIDSITIKAPQFSITQVKNALLKIRKTATGPDEIPFWVWKENADVFAPVMTKIWNESLSTSTWPTSWKIAHIDPLPKVENPKEYCEFRGINVTPVIGRCFERTVYHYHSKRSFEAELSSSQFAYRIGGCSTDALIKLQYMYLKELEEPNCDAVRLIAMDFSKAFDNVKHAKLSEKLKSSSMNPYLVNWYLNFLKDRRQRIVFQGTTCKWKDINKGVMQGTVTGPHFFNLFINDLEIKNCSNTPLVKFADDSSLLVPILKNTQDCSSKAIDEFKDWSESNSLPLNEGKCKEMIILKKGRSEDCVSPIYGFERHSSLEILGLTFEMTSRFEKCVKKKLVKANKCLFVIRKLRNEGYSQDELDLLFRSLVLSQLTYGLSVIAASPPELTTIQNFLTRCYKRRYTSEQIDINILLEQTDRKLFEKLCKQNNHPLREICPKIKEYTVKLRTQEAQWPKISTERFKNSFINRCIFRYNLALQL</sequence>
<keyword evidence="2" id="KW-1185">Reference proteome</keyword>
<protein>
    <submittedName>
        <fullName evidence="1">Uncharacterized protein</fullName>
    </submittedName>
</protein>
<evidence type="ECO:0000313" key="1">
    <source>
        <dbReference type="EMBL" id="CAB3990768.1"/>
    </source>
</evidence>
<dbReference type="InterPro" id="IPR036691">
    <property type="entry name" value="Endo/exonu/phosph_ase_sf"/>
</dbReference>
<dbReference type="SUPFAM" id="SSF56219">
    <property type="entry name" value="DNase I-like"/>
    <property type="match status" value="1"/>
</dbReference>
<dbReference type="PANTHER" id="PTHR47510:SF3">
    <property type="entry name" value="ENDO_EXONUCLEASE_PHOSPHATASE DOMAIN-CONTAINING PROTEIN"/>
    <property type="match status" value="1"/>
</dbReference>
<dbReference type="PROSITE" id="PS50878">
    <property type="entry name" value="RT_POL"/>
    <property type="match status" value="1"/>
</dbReference>
<dbReference type="PANTHER" id="PTHR47510">
    <property type="entry name" value="REVERSE TRANSCRIPTASE DOMAIN-CONTAINING PROTEIN"/>
    <property type="match status" value="1"/>
</dbReference>
<evidence type="ECO:0000313" key="2">
    <source>
        <dbReference type="Proteomes" id="UP001152795"/>
    </source>
</evidence>
<reference evidence="1" key="1">
    <citation type="submission" date="2020-04" db="EMBL/GenBank/DDBJ databases">
        <authorList>
            <person name="Alioto T."/>
            <person name="Alioto T."/>
            <person name="Gomez Garrido J."/>
        </authorList>
    </citation>
    <scope>NUCLEOTIDE SEQUENCE</scope>
    <source>
        <strain evidence="1">A484AB</strain>
    </source>
</reference>
<dbReference type="EMBL" id="CACRXK020001722">
    <property type="protein sequence ID" value="CAB3990768.1"/>
    <property type="molecule type" value="Genomic_DNA"/>
</dbReference>
<dbReference type="OrthoDB" id="5985491at2759"/>
<dbReference type="Gene3D" id="3.60.10.10">
    <property type="entry name" value="Endonuclease/exonuclease/phosphatase"/>
    <property type="match status" value="1"/>
</dbReference>
<proteinExistence type="predicted"/>
<gene>
    <name evidence="1" type="ORF">PACLA_8A002818</name>
</gene>
<dbReference type="Proteomes" id="UP001152795">
    <property type="component" value="Unassembled WGS sequence"/>
</dbReference>
<name>A0A6S7GFJ8_PARCT</name>
<dbReference type="InterPro" id="IPR000477">
    <property type="entry name" value="RT_dom"/>
</dbReference>
<comment type="caution">
    <text evidence="1">The sequence shown here is derived from an EMBL/GenBank/DDBJ whole genome shotgun (WGS) entry which is preliminary data.</text>
</comment>